<evidence type="ECO:0000313" key="18">
    <source>
        <dbReference type="Proteomes" id="UP000054567"/>
    </source>
</evidence>
<evidence type="ECO:0000256" key="11">
    <source>
        <dbReference type="ARBA" id="ARBA00023211"/>
    </source>
</evidence>
<evidence type="ECO:0000256" key="15">
    <source>
        <dbReference type="SAM" id="MobiDB-lite"/>
    </source>
</evidence>
<reference evidence="17 18" key="1">
    <citation type="submission" date="2007-06" db="EMBL/GenBank/DDBJ databases">
        <title>The Genome Sequence of Coccidioides posadasii RMSCC_3488.</title>
        <authorList>
            <consortium name="Coccidioides Genome Resources Consortium"/>
            <consortium name="The Broad Institute Genome Sequencing Platform"/>
            <person name="Henn M.R."/>
            <person name="Sykes S."/>
            <person name="Young S."/>
            <person name="Jaffe D."/>
            <person name="Berlin A."/>
            <person name="Alvarez P."/>
            <person name="Butler J."/>
            <person name="Gnerre S."/>
            <person name="Grabherr M."/>
            <person name="Mauceli E."/>
            <person name="Brockman W."/>
            <person name="Kodira C."/>
            <person name="Alvarado L."/>
            <person name="Zeng Q."/>
            <person name="Crawford M."/>
            <person name="Antoine C."/>
            <person name="Devon K."/>
            <person name="Galgiani J."/>
            <person name="Orsborn K."/>
            <person name="Lewis M.L."/>
            <person name="Nusbaum C."/>
            <person name="Galagan J."/>
            <person name="Birren B."/>
        </authorList>
    </citation>
    <scope>NUCLEOTIDE SEQUENCE [LARGE SCALE GENOMIC DNA]</scope>
    <source>
        <strain evidence="17 18">RMSCC 3488</strain>
    </source>
</reference>
<comment type="function">
    <text evidence="3">Catalyzes the removal of a penultimate prolyl residue from the N-termini of peptides.</text>
</comment>
<organism evidence="17 18">
    <name type="scientific">Coccidioides posadasii RMSCC 3488</name>
    <dbReference type="NCBI Taxonomy" id="454284"/>
    <lineage>
        <taxon>Eukaryota</taxon>
        <taxon>Fungi</taxon>
        <taxon>Dikarya</taxon>
        <taxon>Ascomycota</taxon>
        <taxon>Pezizomycotina</taxon>
        <taxon>Eurotiomycetes</taxon>
        <taxon>Eurotiomycetidae</taxon>
        <taxon>Onygenales</taxon>
        <taxon>Onygenaceae</taxon>
        <taxon>Coccidioides</taxon>
    </lineage>
</organism>
<keyword evidence="8 14" id="KW-0479">Metal-binding</keyword>
<evidence type="ECO:0000256" key="4">
    <source>
        <dbReference type="ARBA" id="ARBA00008766"/>
    </source>
</evidence>
<dbReference type="GO" id="GO:0030145">
    <property type="term" value="F:manganese ion binding"/>
    <property type="evidence" value="ECO:0007669"/>
    <property type="project" value="InterPro"/>
</dbReference>
<dbReference type="SUPFAM" id="SSF53092">
    <property type="entry name" value="Creatinase/prolidase N-terminal domain"/>
    <property type="match status" value="1"/>
</dbReference>
<dbReference type="EC" id="3.4.11.9" evidence="5"/>
<gene>
    <name evidence="17" type="ORF">CPAG_08898</name>
</gene>
<evidence type="ECO:0000256" key="6">
    <source>
        <dbReference type="ARBA" id="ARBA00022438"/>
    </source>
</evidence>
<dbReference type="OrthoDB" id="10261878at2759"/>
<evidence type="ECO:0000256" key="8">
    <source>
        <dbReference type="ARBA" id="ARBA00022723"/>
    </source>
</evidence>
<dbReference type="Gene3D" id="3.40.350.10">
    <property type="entry name" value="Creatinase/prolidase N-terminal domain"/>
    <property type="match status" value="1"/>
</dbReference>
<comment type="similarity">
    <text evidence="4 14">Belongs to the peptidase M24B family.</text>
</comment>
<dbReference type="InterPro" id="IPR052433">
    <property type="entry name" value="X-Pro_dipept-like"/>
</dbReference>
<feature type="compositionally biased region" description="Polar residues" evidence="15">
    <location>
        <begin position="1"/>
        <end position="10"/>
    </location>
</feature>
<dbReference type="InterPro" id="IPR036005">
    <property type="entry name" value="Creatinase/aminopeptidase-like"/>
</dbReference>
<evidence type="ECO:0000256" key="10">
    <source>
        <dbReference type="ARBA" id="ARBA00023049"/>
    </source>
</evidence>
<evidence type="ECO:0000256" key="9">
    <source>
        <dbReference type="ARBA" id="ARBA00022801"/>
    </source>
</evidence>
<evidence type="ECO:0000256" key="2">
    <source>
        <dbReference type="ARBA" id="ARBA00001936"/>
    </source>
</evidence>
<evidence type="ECO:0000256" key="13">
    <source>
        <dbReference type="ARBA" id="ARBA00032413"/>
    </source>
</evidence>
<dbReference type="Pfam" id="PF00557">
    <property type="entry name" value="Peptidase_M24"/>
    <property type="match status" value="1"/>
</dbReference>
<keyword evidence="6 17" id="KW-0031">Aminopeptidase</keyword>
<dbReference type="SMR" id="A0A0J6FU39"/>
<dbReference type="PROSITE" id="PS00491">
    <property type="entry name" value="PROLINE_PEPTIDASE"/>
    <property type="match status" value="1"/>
</dbReference>
<accession>A0A0J6FU39</accession>
<dbReference type="GO" id="GO:0070006">
    <property type="term" value="F:metalloaminopeptidase activity"/>
    <property type="evidence" value="ECO:0007669"/>
    <property type="project" value="InterPro"/>
</dbReference>
<evidence type="ECO:0000256" key="3">
    <source>
        <dbReference type="ARBA" id="ARBA00002443"/>
    </source>
</evidence>
<dbReference type="VEuPathDB" id="FungiDB:CPAG_08898"/>
<dbReference type="PANTHER" id="PTHR43226">
    <property type="entry name" value="XAA-PRO AMINOPEPTIDASE 3"/>
    <property type="match status" value="1"/>
</dbReference>
<dbReference type="SMART" id="SM01011">
    <property type="entry name" value="AMP_N"/>
    <property type="match status" value="1"/>
</dbReference>
<feature type="region of interest" description="Disordered" evidence="15">
    <location>
        <begin position="1"/>
        <end position="22"/>
    </location>
</feature>
<dbReference type="Gene3D" id="3.90.230.10">
    <property type="entry name" value="Creatinase/methionine aminopeptidase superfamily"/>
    <property type="match status" value="1"/>
</dbReference>
<evidence type="ECO:0000259" key="16">
    <source>
        <dbReference type="SMART" id="SM01011"/>
    </source>
</evidence>
<keyword evidence="11" id="KW-0464">Manganese</keyword>
<dbReference type="CDD" id="cd01087">
    <property type="entry name" value="Prolidase"/>
    <property type="match status" value="1"/>
</dbReference>
<protein>
    <recommendedName>
        <fullName evidence="5">Xaa-Pro aminopeptidase</fullName>
        <ecNumber evidence="5">3.4.11.9</ecNumber>
    </recommendedName>
    <alternativeName>
        <fullName evidence="12">Aminoacylproline aminopeptidase</fullName>
    </alternativeName>
    <alternativeName>
        <fullName evidence="13">Prolidase</fullName>
    </alternativeName>
</protein>
<keyword evidence="7" id="KW-0645">Protease</keyword>
<dbReference type="PANTHER" id="PTHR43226:SF3">
    <property type="entry name" value="XAA-PRO AMINOPEPTIDASE AN0832-RELATED"/>
    <property type="match status" value="1"/>
</dbReference>
<reference evidence="18" key="3">
    <citation type="journal article" date="2010" name="Genome Res.">
        <title>Population genomic sequencing of Coccidioides fungi reveals recent hybridization and transposon control.</title>
        <authorList>
            <person name="Neafsey D.E."/>
            <person name="Barker B.M."/>
            <person name="Sharpton T.J."/>
            <person name="Stajich J.E."/>
            <person name="Park D.J."/>
            <person name="Whiston E."/>
            <person name="Hung C.-Y."/>
            <person name="McMahan C."/>
            <person name="White J."/>
            <person name="Sykes S."/>
            <person name="Heiman D."/>
            <person name="Young S."/>
            <person name="Zeng Q."/>
            <person name="Abouelleil A."/>
            <person name="Aftuck L."/>
            <person name="Bessette D."/>
            <person name="Brown A."/>
            <person name="FitzGerald M."/>
            <person name="Lui A."/>
            <person name="Macdonald J.P."/>
            <person name="Priest M."/>
            <person name="Orbach M.J."/>
            <person name="Galgiani J.N."/>
            <person name="Kirkland T.N."/>
            <person name="Cole G.T."/>
            <person name="Birren B.W."/>
            <person name="Henn M.R."/>
            <person name="Taylor J.W."/>
            <person name="Rounsley S.D."/>
        </authorList>
    </citation>
    <scope>NUCLEOTIDE SEQUENCE [LARGE SCALE GENOMIC DNA]</scope>
    <source>
        <strain evidence="18">RMSCC 3488</strain>
    </source>
</reference>
<dbReference type="EMBL" id="DS268114">
    <property type="protein sequence ID" value="KMM72604.1"/>
    <property type="molecule type" value="Genomic_DNA"/>
</dbReference>
<feature type="domain" description="Aminopeptidase P N-terminal" evidence="16">
    <location>
        <begin position="35"/>
        <end position="158"/>
    </location>
</feature>
<dbReference type="Proteomes" id="UP000054567">
    <property type="component" value="Unassembled WGS sequence"/>
</dbReference>
<evidence type="ECO:0000256" key="14">
    <source>
        <dbReference type="RuleBase" id="RU000590"/>
    </source>
</evidence>
<keyword evidence="10" id="KW-0482">Metalloprotease</keyword>
<keyword evidence="9" id="KW-0378">Hydrolase</keyword>
<evidence type="ECO:0000256" key="7">
    <source>
        <dbReference type="ARBA" id="ARBA00022670"/>
    </source>
</evidence>
<sequence>MAGSNTLSSSEHGDDPRGHSYSIHIQTRGTTLDKYPAKQHARNVARQLGLTDGLIYLMSQSTRTLEDSDQPQPFRQRRYFFYLSGVDEPDCHLTFDIKSDILTLYVPHYDLRKAIWVGPTLRPSEAMMRYDLNAAKTYDELSKNIRTWASKRMSPVIYILHEGQKPNINAHFLAFNHEDLLPAMDACREIKDEHEIDLIRRANEISASAHIEVLLGIRNMQNEAEIHGKFLDTCVSQGARNQSYEIIAASGENAAILHYTKNNEPLDDRQLVCLDAGAEWNCYASDVTRTFPRRPYWPSCESANIYSVVQRMQEECINGLKEGVRYLDLHILAHRIAIEELLSLGILKGGSTEEILQSGASLVFFPHGLGHHVGLEVHDVSPTPLMAFSLDKYKGLPLLSCRPPCTLSAPYLKAGMVVTVEPGIYFSRPALKDARRKPLSKYIDMDVVQKYIPVGGVRIEDDVLVTRDGFENLTKAPKGREMLKTIR</sequence>
<evidence type="ECO:0000313" key="17">
    <source>
        <dbReference type="EMBL" id="KMM72604.1"/>
    </source>
</evidence>
<comment type="cofactor">
    <cofactor evidence="2">
        <name>Mn(2+)</name>
        <dbReference type="ChEBI" id="CHEBI:29035"/>
    </cofactor>
</comment>
<dbReference type="SUPFAM" id="SSF55920">
    <property type="entry name" value="Creatinase/aminopeptidase"/>
    <property type="match status" value="1"/>
</dbReference>
<dbReference type="InterPro" id="IPR007865">
    <property type="entry name" value="Aminopep_P_N"/>
</dbReference>
<dbReference type="InterPro" id="IPR000994">
    <property type="entry name" value="Pept_M24"/>
</dbReference>
<comment type="catalytic activity">
    <reaction evidence="1">
        <text>Release of any N-terminal amino acid, including proline, that is linked to proline, even from a dipeptide or tripeptide.</text>
        <dbReference type="EC" id="3.4.11.9"/>
    </reaction>
</comment>
<dbReference type="GO" id="GO:0006508">
    <property type="term" value="P:proteolysis"/>
    <property type="evidence" value="ECO:0007669"/>
    <property type="project" value="UniProtKB-KW"/>
</dbReference>
<evidence type="ECO:0000256" key="1">
    <source>
        <dbReference type="ARBA" id="ARBA00001424"/>
    </source>
</evidence>
<proteinExistence type="inferred from homology"/>
<evidence type="ECO:0000256" key="12">
    <source>
        <dbReference type="ARBA" id="ARBA00030849"/>
    </source>
</evidence>
<dbReference type="InterPro" id="IPR029149">
    <property type="entry name" value="Creatin/AminoP/Spt16_N"/>
</dbReference>
<evidence type="ECO:0000256" key="5">
    <source>
        <dbReference type="ARBA" id="ARBA00012574"/>
    </source>
</evidence>
<dbReference type="AlphaFoldDB" id="A0A0J6FU39"/>
<dbReference type="InterPro" id="IPR001131">
    <property type="entry name" value="Peptidase_M24B_aminopep-P_CS"/>
</dbReference>
<reference evidence="18" key="2">
    <citation type="journal article" date="2009" name="Genome Res.">
        <title>Comparative genomic analyses of the human fungal pathogens Coccidioides and their relatives.</title>
        <authorList>
            <person name="Sharpton T.J."/>
            <person name="Stajich J.E."/>
            <person name="Rounsley S.D."/>
            <person name="Gardner M.J."/>
            <person name="Wortman J.R."/>
            <person name="Jordar V.S."/>
            <person name="Maiti R."/>
            <person name="Kodira C.D."/>
            <person name="Neafsey D.E."/>
            <person name="Zeng Q."/>
            <person name="Hung C.-Y."/>
            <person name="McMahan C."/>
            <person name="Muszewska A."/>
            <person name="Grynberg M."/>
            <person name="Mandel M.A."/>
            <person name="Kellner E.M."/>
            <person name="Barker B.M."/>
            <person name="Galgiani J.N."/>
            <person name="Orbach M.J."/>
            <person name="Kirkland T.N."/>
            <person name="Cole G.T."/>
            <person name="Henn M.R."/>
            <person name="Birren B.W."/>
            <person name="Taylor J.W."/>
        </authorList>
    </citation>
    <scope>NUCLEOTIDE SEQUENCE [LARGE SCALE GENOMIC DNA]</scope>
    <source>
        <strain evidence="18">RMSCC 3488</strain>
    </source>
</reference>
<name>A0A0J6FU39_COCPO</name>
<dbReference type="Pfam" id="PF05195">
    <property type="entry name" value="AMP_N"/>
    <property type="match status" value="1"/>
</dbReference>